<evidence type="ECO:0000313" key="1">
    <source>
        <dbReference type="EMBL" id="GMH87136.1"/>
    </source>
</evidence>
<dbReference type="AlphaFoldDB" id="A0A9W7BEM6"/>
<gene>
    <name evidence="1" type="ORF">TrST_g10004</name>
</gene>
<protein>
    <recommendedName>
        <fullName evidence="3">F-box domain-containing protein</fullName>
    </recommendedName>
</protein>
<proteinExistence type="predicted"/>
<sequence>MEVADKHARLAKERLCLADMPADVTVLILRYLSFKDVLSCRLMGTLWASEEVANAVADRNYEFDVEHGQWLG</sequence>
<comment type="caution">
    <text evidence="1">The sequence shown here is derived from an EMBL/GenBank/DDBJ whole genome shotgun (WGS) entry which is preliminary data.</text>
</comment>
<dbReference type="SUPFAM" id="SSF81383">
    <property type="entry name" value="F-box domain"/>
    <property type="match status" value="1"/>
</dbReference>
<accession>A0A9W7BEM6</accession>
<keyword evidence="2" id="KW-1185">Reference proteome</keyword>
<reference evidence="2" key="1">
    <citation type="journal article" date="2023" name="Commun. Biol.">
        <title>Genome analysis of Parmales, the sister group of diatoms, reveals the evolutionary specialization of diatoms from phago-mixotrophs to photoautotrophs.</title>
        <authorList>
            <person name="Ban H."/>
            <person name="Sato S."/>
            <person name="Yoshikawa S."/>
            <person name="Yamada K."/>
            <person name="Nakamura Y."/>
            <person name="Ichinomiya M."/>
            <person name="Sato N."/>
            <person name="Blanc-Mathieu R."/>
            <person name="Endo H."/>
            <person name="Kuwata A."/>
            <person name="Ogata H."/>
        </authorList>
    </citation>
    <scope>NUCLEOTIDE SEQUENCE [LARGE SCALE GENOMIC DNA]</scope>
    <source>
        <strain evidence="2">NIES 3701</strain>
    </source>
</reference>
<dbReference type="InterPro" id="IPR036047">
    <property type="entry name" value="F-box-like_dom_sf"/>
</dbReference>
<organism evidence="1 2">
    <name type="scientific">Triparma strigata</name>
    <dbReference type="NCBI Taxonomy" id="1606541"/>
    <lineage>
        <taxon>Eukaryota</taxon>
        <taxon>Sar</taxon>
        <taxon>Stramenopiles</taxon>
        <taxon>Ochrophyta</taxon>
        <taxon>Bolidophyceae</taxon>
        <taxon>Parmales</taxon>
        <taxon>Triparmaceae</taxon>
        <taxon>Triparma</taxon>
    </lineage>
</organism>
<dbReference type="Proteomes" id="UP001165085">
    <property type="component" value="Unassembled WGS sequence"/>
</dbReference>
<dbReference type="EMBL" id="BRXY01000323">
    <property type="protein sequence ID" value="GMH87136.1"/>
    <property type="molecule type" value="Genomic_DNA"/>
</dbReference>
<name>A0A9W7BEM6_9STRA</name>
<evidence type="ECO:0000313" key="2">
    <source>
        <dbReference type="Proteomes" id="UP001165085"/>
    </source>
</evidence>
<dbReference type="OrthoDB" id="1065058at2759"/>
<evidence type="ECO:0008006" key="3">
    <source>
        <dbReference type="Google" id="ProtNLM"/>
    </source>
</evidence>